<evidence type="ECO:0000313" key="3">
    <source>
        <dbReference type="RefSeq" id="XP_022095398.1"/>
    </source>
</evidence>
<dbReference type="AlphaFoldDB" id="A0A8B7YQ46"/>
<dbReference type="RefSeq" id="XP_022095398.1">
    <property type="nucleotide sequence ID" value="XM_022239706.1"/>
</dbReference>
<protein>
    <submittedName>
        <fullName evidence="3">CD109 antigen-like</fullName>
    </submittedName>
</protein>
<dbReference type="InterPro" id="IPR050473">
    <property type="entry name" value="A2M/Complement_sys"/>
</dbReference>
<dbReference type="PANTHER" id="PTHR11412">
    <property type="entry name" value="MACROGLOBULIN / COMPLEMENT"/>
    <property type="match status" value="1"/>
</dbReference>
<dbReference type="InterPro" id="IPR009048">
    <property type="entry name" value="A-macroglobulin_rcpt-bd"/>
</dbReference>
<dbReference type="InterPro" id="IPR036595">
    <property type="entry name" value="A-macroglobulin_rcpt-bd_sf"/>
</dbReference>
<dbReference type="Proteomes" id="UP000694845">
    <property type="component" value="Unplaced"/>
</dbReference>
<dbReference type="OrthoDB" id="9998011at2759"/>
<gene>
    <name evidence="3" type="primary">LOC110981793</name>
</gene>
<sequence length="97" mass="11217">MAVIQVRMVSGFEADANNIRTLKSRPPSPYLKRIDEEGKDVFFYFEQLGHEDTCVDLLVRRDVFVKEPRDGVITVFDYYEKALSTSQLYNFECQGVA</sequence>
<dbReference type="KEGG" id="aplc:110981793"/>
<dbReference type="PANTHER" id="PTHR11412:SF171">
    <property type="entry name" value="PREGNANCY ZONE PROTEIN-LIKE PROTEIN"/>
    <property type="match status" value="1"/>
</dbReference>
<dbReference type="GO" id="GO:0005576">
    <property type="term" value="C:extracellular region"/>
    <property type="evidence" value="ECO:0007669"/>
    <property type="project" value="InterPro"/>
</dbReference>
<evidence type="ECO:0000259" key="1">
    <source>
        <dbReference type="SMART" id="SM01361"/>
    </source>
</evidence>
<keyword evidence="2" id="KW-1185">Reference proteome</keyword>
<dbReference type="SMART" id="SM01361">
    <property type="entry name" value="A2M_recep"/>
    <property type="match status" value="1"/>
</dbReference>
<proteinExistence type="predicted"/>
<dbReference type="Gene3D" id="2.60.40.690">
    <property type="entry name" value="Alpha-macroglobulin, receptor-binding domain"/>
    <property type="match status" value="1"/>
</dbReference>
<accession>A0A8B7YQ46</accession>
<dbReference type="GeneID" id="110981793"/>
<dbReference type="SUPFAM" id="SSF49410">
    <property type="entry name" value="Alpha-macroglobulin receptor domain"/>
    <property type="match status" value="1"/>
</dbReference>
<organism evidence="2 3">
    <name type="scientific">Acanthaster planci</name>
    <name type="common">Crown-of-thorns starfish</name>
    <dbReference type="NCBI Taxonomy" id="133434"/>
    <lineage>
        <taxon>Eukaryota</taxon>
        <taxon>Metazoa</taxon>
        <taxon>Echinodermata</taxon>
        <taxon>Eleutherozoa</taxon>
        <taxon>Asterozoa</taxon>
        <taxon>Asteroidea</taxon>
        <taxon>Valvatacea</taxon>
        <taxon>Valvatida</taxon>
        <taxon>Acanthasteridae</taxon>
        <taxon>Acanthaster</taxon>
    </lineage>
</organism>
<reference evidence="3" key="1">
    <citation type="submission" date="2025-08" db="UniProtKB">
        <authorList>
            <consortium name="RefSeq"/>
        </authorList>
    </citation>
    <scope>IDENTIFICATION</scope>
</reference>
<dbReference type="Pfam" id="PF07677">
    <property type="entry name" value="A2M_recep"/>
    <property type="match status" value="1"/>
</dbReference>
<feature type="domain" description="Alpha-macroglobulin receptor-binding" evidence="1">
    <location>
        <begin position="1"/>
        <end position="89"/>
    </location>
</feature>
<evidence type="ECO:0000313" key="2">
    <source>
        <dbReference type="Proteomes" id="UP000694845"/>
    </source>
</evidence>
<name>A0A8B7YQ46_ACAPL</name>